<dbReference type="CDD" id="cd19821">
    <property type="entry name" value="Bbox1_BBX-like"/>
    <property type="match status" value="1"/>
</dbReference>
<keyword evidence="3" id="KW-0479">Metal-binding</keyword>
<evidence type="ECO:0008006" key="15">
    <source>
        <dbReference type="Google" id="ProtNLM"/>
    </source>
</evidence>
<dbReference type="InterPro" id="IPR000315">
    <property type="entry name" value="Znf_B-box"/>
</dbReference>
<comment type="similarity">
    <text evidence="2">Belongs to the CONSTANS family.</text>
</comment>
<organism evidence="13 14">
    <name type="scientific">Thlaspi arvense</name>
    <name type="common">Field penny-cress</name>
    <dbReference type="NCBI Taxonomy" id="13288"/>
    <lineage>
        <taxon>Eukaryota</taxon>
        <taxon>Viridiplantae</taxon>
        <taxon>Streptophyta</taxon>
        <taxon>Embryophyta</taxon>
        <taxon>Tracheophyta</taxon>
        <taxon>Spermatophyta</taxon>
        <taxon>Magnoliopsida</taxon>
        <taxon>eudicotyledons</taxon>
        <taxon>Gunneridae</taxon>
        <taxon>Pentapetalae</taxon>
        <taxon>rosids</taxon>
        <taxon>malvids</taxon>
        <taxon>Brassicales</taxon>
        <taxon>Brassicaceae</taxon>
        <taxon>Thlaspideae</taxon>
        <taxon>Thlaspi</taxon>
    </lineage>
</organism>
<dbReference type="AlphaFoldDB" id="A0AAU9RVH9"/>
<dbReference type="PROSITE" id="PS50119">
    <property type="entry name" value="ZF_BBOX"/>
    <property type="match status" value="1"/>
</dbReference>
<keyword evidence="4" id="KW-0677">Repeat</keyword>
<accession>A0AAU9RVH9</accession>
<evidence type="ECO:0000256" key="3">
    <source>
        <dbReference type="ARBA" id="ARBA00022723"/>
    </source>
</evidence>
<dbReference type="Proteomes" id="UP000836841">
    <property type="component" value="Chromosome 3"/>
</dbReference>
<evidence type="ECO:0000313" key="14">
    <source>
        <dbReference type="Proteomes" id="UP000836841"/>
    </source>
</evidence>
<dbReference type="InterPro" id="IPR049808">
    <property type="entry name" value="CONSTANS-like_Bbox1"/>
</dbReference>
<dbReference type="GO" id="GO:0008270">
    <property type="term" value="F:zinc ion binding"/>
    <property type="evidence" value="ECO:0007669"/>
    <property type="project" value="UniProtKB-KW"/>
</dbReference>
<evidence type="ECO:0000259" key="12">
    <source>
        <dbReference type="PROSITE" id="PS51017"/>
    </source>
</evidence>
<dbReference type="SMART" id="SM00336">
    <property type="entry name" value="BBOX"/>
    <property type="match status" value="1"/>
</dbReference>
<evidence type="ECO:0000256" key="1">
    <source>
        <dbReference type="ARBA" id="ARBA00004123"/>
    </source>
</evidence>
<keyword evidence="5 8" id="KW-0863">Zinc-finger</keyword>
<reference evidence="13 14" key="1">
    <citation type="submission" date="2022-03" db="EMBL/GenBank/DDBJ databases">
        <authorList>
            <person name="Nunn A."/>
            <person name="Chopra R."/>
            <person name="Nunn A."/>
            <person name="Contreras Garrido A."/>
        </authorList>
    </citation>
    <scope>NUCLEOTIDE SEQUENCE [LARGE SCALE GENOMIC DNA]</scope>
</reference>
<name>A0AAU9RVH9_THLAR</name>
<evidence type="ECO:0000256" key="6">
    <source>
        <dbReference type="ARBA" id="ARBA00022833"/>
    </source>
</evidence>
<dbReference type="EMBL" id="OU466859">
    <property type="protein sequence ID" value="CAH2053067.1"/>
    <property type="molecule type" value="Genomic_DNA"/>
</dbReference>
<evidence type="ECO:0000256" key="9">
    <source>
        <dbReference type="PROSITE-ProRule" id="PRU00357"/>
    </source>
</evidence>
<evidence type="ECO:0000259" key="11">
    <source>
        <dbReference type="PROSITE" id="PS50119"/>
    </source>
</evidence>
<dbReference type="InterPro" id="IPR010402">
    <property type="entry name" value="CCT_domain"/>
</dbReference>
<evidence type="ECO:0000313" key="13">
    <source>
        <dbReference type="EMBL" id="CAH2053067.1"/>
    </source>
</evidence>
<evidence type="ECO:0000256" key="10">
    <source>
        <dbReference type="SAM" id="MobiDB-lite"/>
    </source>
</evidence>
<dbReference type="GO" id="GO:0006355">
    <property type="term" value="P:regulation of DNA-templated transcription"/>
    <property type="evidence" value="ECO:0007669"/>
    <property type="project" value="UniProtKB-ARBA"/>
</dbReference>
<evidence type="ECO:0000256" key="7">
    <source>
        <dbReference type="ARBA" id="ARBA00023242"/>
    </source>
</evidence>
<dbReference type="PANTHER" id="PTHR31717:SF46">
    <property type="entry name" value="CCT MOTIF FAMILY PROTEIN-RELATED"/>
    <property type="match status" value="1"/>
</dbReference>
<feature type="domain" description="CCT" evidence="12">
    <location>
        <begin position="340"/>
        <end position="382"/>
    </location>
</feature>
<feature type="region of interest" description="Disordered" evidence="10">
    <location>
        <begin position="358"/>
        <end position="397"/>
    </location>
</feature>
<protein>
    <recommendedName>
        <fullName evidence="15">Zinc finger protein CONSTANS-LIKE 12</fullName>
    </recommendedName>
</protein>
<feature type="domain" description="B box-type" evidence="11">
    <location>
        <begin position="4"/>
        <end position="51"/>
    </location>
</feature>
<dbReference type="PANTHER" id="PTHR31717">
    <property type="entry name" value="ZINC FINGER PROTEIN CONSTANS-LIKE 10"/>
    <property type="match status" value="1"/>
</dbReference>
<sequence length="397" mass="43799">MSPNMEPKCDHCATAQAVIYCKSDLAKLCLNCDVHVHSANPLSRRHTRSLICEKCFSQPGVIRCLDEKVSYCQGCHWHASDCSVLGHRLITLNPFSGCPSPSEFFRMWSSILEPSVSCLVNPFVGSLPLDDANNTLFGMEKINELEGLIGSSYSMAAHNISCTQNLSDQSSFFSVESKGCPDLVLKLEEGEEDLCDGLNLDNAPLNFDVGDDIIGFSSQEHIESDHTAPHCLLIDKNNTSITASNFTIDNALEESPPRQQDCTSYLQPGPLQMNINNGLALPLPTSPVLFGQIHPPMSLTISNITGENNAADYQDCGISPGFIMSDSPWESNLEVSPQARNQAKLRYKEKKLKRSFGKQIRYASRKARADTRKRVKGRFVKAGDNYDYDPSSPPTNQ</sequence>
<keyword evidence="6" id="KW-0862">Zinc</keyword>
<evidence type="ECO:0000256" key="5">
    <source>
        <dbReference type="ARBA" id="ARBA00022771"/>
    </source>
</evidence>
<proteinExistence type="inferred from homology"/>
<evidence type="ECO:0000256" key="4">
    <source>
        <dbReference type="ARBA" id="ARBA00022737"/>
    </source>
</evidence>
<dbReference type="Pfam" id="PF06203">
    <property type="entry name" value="CCT"/>
    <property type="match status" value="1"/>
</dbReference>
<keyword evidence="14" id="KW-1185">Reference proteome</keyword>
<gene>
    <name evidence="13" type="ORF">TAV2_LOCUS11688</name>
</gene>
<evidence type="ECO:0000256" key="8">
    <source>
        <dbReference type="PROSITE-ProRule" id="PRU00024"/>
    </source>
</evidence>
<evidence type="ECO:0000256" key="2">
    <source>
        <dbReference type="ARBA" id="ARBA00010024"/>
    </source>
</evidence>
<dbReference type="PROSITE" id="PS51017">
    <property type="entry name" value="CCT"/>
    <property type="match status" value="1"/>
</dbReference>
<comment type="subcellular location">
    <subcellularLocation>
        <location evidence="1 9">Nucleus</location>
    </subcellularLocation>
</comment>
<keyword evidence="7 9" id="KW-0539">Nucleus</keyword>
<dbReference type="GO" id="GO:0005634">
    <property type="term" value="C:nucleus"/>
    <property type="evidence" value="ECO:0007669"/>
    <property type="project" value="UniProtKB-SubCell"/>
</dbReference>